<dbReference type="AlphaFoldDB" id="A0A2T2WCI7"/>
<comment type="caution">
    <text evidence="1">The sequence shown here is derived from an EMBL/GenBank/DDBJ whole genome shotgun (WGS) entry which is preliminary data.</text>
</comment>
<accession>A0A2T2WCI7</accession>
<protein>
    <submittedName>
        <fullName evidence="1">Uncharacterized protein</fullName>
    </submittedName>
</protein>
<evidence type="ECO:0000313" key="2">
    <source>
        <dbReference type="Proteomes" id="UP000241848"/>
    </source>
</evidence>
<dbReference type="EMBL" id="PXYV01000107">
    <property type="protein sequence ID" value="PSR19947.1"/>
    <property type="molecule type" value="Genomic_DNA"/>
</dbReference>
<evidence type="ECO:0000313" key="1">
    <source>
        <dbReference type="EMBL" id="PSR19947.1"/>
    </source>
</evidence>
<sequence>MIKYSRGNAAKDTKRCPACGTENVIALWGRVPKSETRVAHTCLACGHWIILDHAGWDTFWGNAPPSSPDRKAMGLAMKIAGHILRSANN</sequence>
<gene>
    <name evidence="1" type="ORF">C7B45_17365</name>
</gene>
<organism evidence="1 2">
    <name type="scientific">Sulfobacillus acidophilus</name>
    <dbReference type="NCBI Taxonomy" id="53633"/>
    <lineage>
        <taxon>Bacteria</taxon>
        <taxon>Bacillati</taxon>
        <taxon>Bacillota</taxon>
        <taxon>Clostridia</taxon>
        <taxon>Eubacteriales</taxon>
        <taxon>Clostridiales Family XVII. Incertae Sedis</taxon>
        <taxon>Sulfobacillus</taxon>
    </lineage>
</organism>
<reference evidence="1 2" key="1">
    <citation type="journal article" date="2014" name="BMC Genomics">
        <title>Comparison of environmental and isolate Sulfobacillus genomes reveals diverse carbon, sulfur, nitrogen, and hydrogen metabolisms.</title>
        <authorList>
            <person name="Justice N.B."/>
            <person name="Norman A."/>
            <person name="Brown C.T."/>
            <person name="Singh A."/>
            <person name="Thomas B.C."/>
            <person name="Banfield J.F."/>
        </authorList>
    </citation>
    <scope>NUCLEOTIDE SEQUENCE [LARGE SCALE GENOMIC DNA]</scope>
    <source>
        <strain evidence="1">AMDSBA3</strain>
    </source>
</reference>
<dbReference type="Proteomes" id="UP000241848">
    <property type="component" value="Unassembled WGS sequence"/>
</dbReference>
<name>A0A2T2WCI7_9FIRM</name>
<proteinExistence type="predicted"/>